<evidence type="ECO:0000313" key="5">
    <source>
        <dbReference type="Proteomes" id="UP000008838"/>
    </source>
</evidence>
<dbReference type="Proteomes" id="UP000008838">
    <property type="component" value="Chromosome"/>
</dbReference>
<reference evidence="4 5" key="1">
    <citation type="journal article" date="2008" name="J. Bacteriol.">
        <title>Complete genome sequence of the soil actinomycete Kocuria rhizophila.</title>
        <authorList>
            <person name="Takarada H."/>
            <person name="Sekine M."/>
            <person name="Kosugi H."/>
            <person name="Matsuo Y."/>
            <person name="Fujisawa T."/>
            <person name="Omata S."/>
            <person name="Kishi E."/>
            <person name="Shimizu A."/>
            <person name="Tsukatani N."/>
            <person name="Tanikawa S."/>
            <person name="Fujita N."/>
            <person name="Harayama S."/>
        </authorList>
    </citation>
    <scope>NUCLEOTIDE SEQUENCE [LARGE SCALE GENOMIC DNA]</scope>
    <source>
        <strain evidence="5">ATCC 9341 / DSM 348 / NBRC 103217 / DC2201</strain>
    </source>
</reference>
<dbReference type="eggNOG" id="COG4221">
    <property type="taxonomic scope" value="Bacteria"/>
</dbReference>
<dbReference type="EMBL" id="AP009152">
    <property type="protein sequence ID" value="BAG30586.1"/>
    <property type="molecule type" value="Genomic_DNA"/>
</dbReference>
<accession>B2GIQ9</accession>
<dbReference type="CDD" id="cd05233">
    <property type="entry name" value="SDR_c"/>
    <property type="match status" value="1"/>
</dbReference>
<proteinExistence type="inferred from homology"/>
<dbReference type="SUPFAM" id="SSF51735">
    <property type="entry name" value="NAD(P)-binding Rossmann-fold domains"/>
    <property type="match status" value="1"/>
</dbReference>
<dbReference type="STRING" id="378753.KRH_22390"/>
<dbReference type="HOGENOM" id="CLU_010194_2_10_11"/>
<sequence>MMSENPAMPQMLNAQWVEKATPERFAGQTVVVTGAASGIGRAVAVRVVAEGGRVIAVDLAEDGLTSLAEELGENLVPVTANLTEEDAAQRVVAACDGRVDALVNNAGIMDNFAPVHEVTDATWQRVFAVNVEAMMRLTRAVVPLMLEAGRGSVVNLASEAGLRGSAAGIAYTASKHAVIGMTRNSAFMYATSGLRFNVVAPGGVATGIQIPKDASQFGGARLATVQANMPGVASAAHLASSICFLASDDGVNINGVVLPSDGGWSAV</sequence>
<evidence type="ECO:0000256" key="1">
    <source>
        <dbReference type="ARBA" id="ARBA00006484"/>
    </source>
</evidence>
<organism evidence="4 5">
    <name type="scientific">Kocuria rhizophila (strain ATCC 9341 / DSM 348 / NBRC 103217 / DC2201)</name>
    <dbReference type="NCBI Taxonomy" id="378753"/>
    <lineage>
        <taxon>Bacteria</taxon>
        <taxon>Bacillati</taxon>
        <taxon>Actinomycetota</taxon>
        <taxon>Actinomycetes</taxon>
        <taxon>Micrococcales</taxon>
        <taxon>Micrococcaceae</taxon>
        <taxon>Kocuria</taxon>
    </lineage>
</organism>
<dbReference type="InterPro" id="IPR051122">
    <property type="entry name" value="SDR_DHRS6-like"/>
</dbReference>
<dbReference type="PRINTS" id="PR00081">
    <property type="entry name" value="GDHRDH"/>
</dbReference>
<evidence type="ECO:0000256" key="2">
    <source>
        <dbReference type="ARBA" id="ARBA00023002"/>
    </source>
</evidence>
<name>B2GIQ9_KOCRD</name>
<dbReference type="PANTHER" id="PTHR43477:SF1">
    <property type="entry name" value="DIHYDROANTICAPSIN 7-DEHYDROGENASE"/>
    <property type="match status" value="1"/>
</dbReference>
<evidence type="ECO:0000313" key="4">
    <source>
        <dbReference type="EMBL" id="BAG30586.1"/>
    </source>
</evidence>
<dbReference type="Gene3D" id="3.40.50.720">
    <property type="entry name" value="NAD(P)-binding Rossmann-like Domain"/>
    <property type="match status" value="1"/>
</dbReference>
<dbReference type="InterPro" id="IPR002347">
    <property type="entry name" value="SDR_fam"/>
</dbReference>
<evidence type="ECO:0000256" key="3">
    <source>
        <dbReference type="RuleBase" id="RU000363"/>
    </source>
</evidence>
<dbReference type="GO" id="GO:0016491">
    <property type="term" value="F:oxidoreductase activity"/>
    <property type="evidence" value="ECO:0007669"/>
    <property type="project" value="UniProtKB-KW"/>
</dbReference>
<dbReference type="InterPro" id="IPR036291">
    <property type="entry name" value="NAD(P)-bd_dom_sf"/>
</dbReference>
<dbReference type="PRINTS" id="PR00080">
    <property type="entry name" value="SDRFAMILY"/>
</dbReference>
<dbReference type="PANTHER" id="PTHR43477">
    <property type="entry name" value="DIHYDROANTICAPSIN 7-DEHYDROGENASE"/>
    <property type="match status" value="1"/>
</dbReference>
<gene>
    <name evidence="4" type="ordered locus">KRH_22390</name>
</gene>
<keyword evidence="2" id="KW-0560">Oxidoreductase</keyword>
<dbReference type="KEGG" id="krh:KRH_22390"/>
<dbReference type="FunFam" id="3.40.50.720:FF:000084">
    <property type="entry name" value="Short-chain dehydrogenase reductase"/>
    <property type="match status" value="1"/>
</dbReference>
<comment type="similarity">
    <text evidence="1 3">Belongs to the short-chain dehydrogenases/reductases (SDR) family.</text>
</comment>
<dbReference type="AlphaFoldDB" id="B2GIQ9"/>
<protein>
    <submittedName>
        <fullName evidence="4">Oxidoreductase</fullName>
    </submittedName>
</protein>
<dbReference type="Pfam" id="PF00106">
    <property type="entry name" value="adh_short"/>
    <property type="match status" value="1"/>
</dbReference>
<keyword evidence="5" id="KW-1185">Reference proteome</keyword>